<keyword evidence="1" id="KW-0175">Coiled coil</keyword>
<gene>
    <name evidence="3" type="ORF">AMSG_00958</name>
</gene>
<proteinExistence type="predicted"/>
<organism evidence="3 4">
    <name type="scientific">Thecamonas trahens ATCC 50062</name>
    <dbReference type="NCBI Taxonomy" id="461836"/>
    <lineage>
        <taxon>Eukaryota</taxon>
        <taxon>Apusozoa</taxon>
        <taxon>Apusomonadida</taxon>
        <taxon>Apusomonadidae</taxon>
        <taxon>Thecamonas</taxon>
    </lineage>
</organism>
<protein>
    <submittedName>
        <fullName evidence="3">Uncharacterized protein</fullName>
    </submittedName>
</protein>
<evidence type="ECO:0000313" key="4">
    <source>
        <dbReference type="Proteomes" id="UP000054408"/>
    </source>
</evidence>
<feature type="region of interest" description="Disordered" evidence="2">
    <location>
        <begin position="473"/>
        <end position="514"/>
    </location>
</feature>
<accession>A0A0L0DIM0</accession>
<evidence type="ECO:0000256" key="1">
    <source>
        <dbReference type="SAM" id="Coils"/>
    </source>
</evidence>
<keyword evidence="4" id="KW-1185">Reference proteome</keyword>
<evidence type="ECO:0000256" key="2">
    <source>
        <dbReference type="SAM" id="MobiDB-lite"/>
    </source>
</evidence>
<name>A0A0L0DIM0_THETB</name>
<dbReference type="EMBL" id="GL349436">
    <property type="protein sequence ID" value="KNC52132.1"/>
    <property type="molecule type" value="Genomic_DNA"/>
</dbReference>
<reference evidence="3 4" key="1">
    <citation type="submission" date="2010-05" db="EMBL/GenBank/DDBJ databases">
        <title>The Genome Sequence of Thecamonas trahens ATCC 50062.</title>
        <authorList>
            <consortium name="The Broad Institute Genome Sequencing Platform"/>
            <person name="Russ C."/>
            <person name="Cuomo C."/>
            <person name="Shea T."/>
            <person name="Young S.K."/>
            <person name="Zeng Q."/>
            <person name="Koehrsen M."/>
            <person name="Haas B."/>
            <person name="Borodovsky M."/>
            <person name="Guigo R."/>
            <person name="Alvarado L."/>
            <person name="Berlin A."/>
            <person name="Bochicchio J."/>
            <person name="Borenstein D."/>
            <person name="Chapman S."/>
            <person name="Chen Z."/>
            <person name="Freedman E."/>
            <person name="Gellesch M."/>
            <person name="Goldberg J."/>
            <person name="Griggs A."/>
            <person name="Gujja S."/>
            <person name="Heilman E."/>
            <person name="Heiman D."/>
            <person name="Hepburn T."/>
            <person name="Howarth C."/>
            <person name="Jen D."/>
            <person name="Larson L."/>
            <person name="Mehta T."/>
            <person name="Park D."/>
            <person name="Pearson M."/>
            <person name="Roberts A."/>
            <person name="Saif S."/>
            <person name="Shenoy N."/>
            <person name="Sisk P."/>
            <person name="Stolte C."/>
            <person name="Sykes S."/>
            <person name="Thomson T."/>
            <person name="Walk T."/>
            <person name="White J."/>
            <person name="Yandava C."/>
            <person name="Burger G."/>
            <person name="Gray M.W."/>
            <person name="Holland P.W.H."/>
            <person name="King N."/>
            <person name="Lang F.B.F."/>
            <person name="Roger A.J."/>
            <person name="Ruiz-Trillo I."/>
            <person name="Lander E."/>
            <person name="Nusbaum C."/>
        </authorList>
    </citation>
    <scope>NUCLEOTIDE SEQUENCE [LARGE SCALE GENOMIC DNA]</scope>
    <source>
        <strain evidence="3 4">ATCC 50062</strain>
    </source>
</reference>
<dbReference type="Proteomes" id="UP000054408">
    <property type="component" value="Unassembled WGS sequence"/>
</dbReference>
<sequence>MHGRTSALRPRVGVLSRHRAQVAARTARAAAEGVTRVFGDSHDTFAAGTGAARIRATLRVAAARPQPPAAASGDGDGSGVRISVDRVIDALRIRGEVASMAAATSGEATGGSLEELQELVDAGLALKPCVPESLVEVETFPVRPPRVWVQVSGKQRARYTETPEHQADGSVNWIRTLYPPAVVTTDDEFARTAELVGRLAAQTRDPTVVAVGHTGREGLLEREAEFVSTLLAATQMGLTEVARGSAVRAAALREPPRLLEACIALLRALEILHGLTPAAPGPMEHEEAARVAAVRDAIEARRELDALITAEKNETRELLEAIEKARTEASALERELEATRKRTAEARARAEAPLARSGEQESFSHERVLVVGELQSVEKANVLLEAELVALKSRAADVVQAKVVSTMQAHKVEAEIKEASAEQLAILLALAHRKSELEATDAQLAALNESIACAEAEKEVQRIHENKAKFVASMKGRSPAARPALRRGPSTGGHHRRASVTPSSLLTTSSTSML</sequence>
<feature type="compositionally biased region" description="Low complexity" evidence="2">
    <location>
        <begin position="499"/>
        <end position="514"/>
    </location>
</feature>
<dbReference type="AlphaFoldDB" id="A0A0L0DIM0"/>
<feature type="coiled-coil region" evidence="1">
    <location>
        <begin position="308"/>
        <end position="349"/>
    </location>
</feature>
<dbReference type="RefSeq" id="XP_013762136.1">
    <property type="nucleotide sequence ID" value="XM_013906682.1"/>
</dbReference>
<dbReference type="GeneID" id="25560733"/>
<evidence type="ECO:0000313" key="3">
    <source>
        <dbReference type="EMBL" id="KNC52132.1"/>
    </source>
</evidence>